<feature type="compositionally biased region" description="Basic and acidic residues" evidence="1">
    <location>
        <begin position="20"/>
        <end position="29"/>
    </location>
</feature>
<reference evidence="2" key="1">
    <citation type="submission" date="2023-06" db="EMBL/GenBank/DDBJ databases">
        <title>Genome-scale phylogeny and comparative genomics of the fungal order Sordariales.</title>
        <authorList>
            <consortium name="Lawrence Berkeley National Laboratory"/>
            <person name="Hensen N."/>
            <person name="Bonometti L."/>
            <person name="Westerberg I."/>
            <person name="Brannstrom I.O."/>
            <person name="Guillou S."/>
            <person name="Cros-Aarteil S."/>
            <person name="Calhoun S."/>
            <person name="Haridas S."/>
            <person name="Kuo A."/>
            <person name="Mondo S."/>
            <person name="Pangilinan J."/>
            <person name="Riley R."/>
            <person name="Labutti K."/>
            <person name="Andreopoulos B."/>
            <person name="Lipzen A."/>
            <person name="Chen C."/>
            <person name="Yanf M."/>
            <person name="Daum C."/>
            <person name="Ng V."/>
            <person name="Clum A."/>
            <person name="Steindorff A."/>
            <person name="Ohm R."/>
            <person name="Martin F."/>
            <person name="Silar P."/>
            <person name="Natvig D."/>
            <person name="Lalanne C."/>
            <person name="Gautier V."/>
            <person name="Ament-Velasquez S.L."/>
            <person name="Kruys A."/>
            <person name="Hutchinson M.I."/>
            <person name="Powell A.J."/>
            <person name="Barry K."/>
            <person name="Miller A.N."/>
            <person name="Grigoriev I.V."/>
            <person name="Debuchy R."/>
            <person name="Gladieux P."/>
            <person name="Thoren M.H."/>
            <person name="Johannesson H."/>
        </authorList>
    </citation>
    <scope>NUCLEOTIDE SEQUENCE</scope>
    <source>
        <strain evidence="2">SMH2532-1</strain>
    </source>
</reference>
<feature type="compositionally biased region" description="Basic and acidic residues" evidence="1">
    <location>
        <begin position="277"/>
        <end position="286"/>
    </location>
</feature>
<accession>A0AA39YPN4</accession>
<gene>
    <name evidence="2" type="ORF">B0T16DRAFT_312591</name>
</gene>
<feature type="region of interest" description="Disordered" evidence="1">
    <location>
        <begin position="20"/>
        <end position="46"/>
    </location>
</feature>
<organism evidence="2 3">
    <name type="scientific">Cercophora newfieldiana</name>
    <dbReference type="NCBI Taxonomy" id="92897"/>
    <lineage>
        <taxon>Eukaryota</taxon>
        <taxon>Fungi</taxon>
        <taxon>Dikarya</taxon>
        <taxon>Ascomycota</taxon>
        <taxon>Pezizomycotina</taxon>
        <taxon>Sordariomycetes</taxon>
        <taxon>Sordariomycetidae</taxon>
        <taxon>Sordariales</taxon>
        <taxon>Lasiosphaeriaceae</taxon>
        <taxon>Cercophora</taxon>
    </lineage>
</organism>
<keyword evidence="3" id="KW-1185">Reference proteome</keyword>
<comment type="caution">
    <text evidence="2">The sequence shown here is derived from an EMBL/GenBank/DDBJ whole genome shotgun (WGS) entry which is preliminary data.</text>
</comment>
<proteinExistence type="predicted"/>
<evidence type="ECO:0000313" key="2">
    <source>
        <dbReference type="EMBL" id="KAK0655466.1"/>
    </source>
</evidence>
<dbReference type="EMBL" id="JAULSV010000001">
    <property type="protein sequence ID" value="KAK0655466.1"/>
    <property type="molecule type" value="Genomic_DNA"/>
</dbReference>
<feature type="non-terminal residue" evidence="2">
    <location>
        <position position="300"/>
    </location>
</feature>
<dbReference type="AlphaFoldDB" id="A0AA39YPN4"/>
<evidence type="ECO:0000256" key="1">
    <source>
        <dbReference type="SAM" id="MobiDB-lite"/>
    </source>
</evidence>
<dbReference type="Proteomes" id="UP001174936">
    <property type="component" value="Unassembled WGS sequence"/>
</dbReference>
<protein>
    <submittedName>
        <fullName evidence="2">Uncharacterized protein</fullName>
    </submittedName>
</protein>
<feature type="region of interest" description="Disordered" evidence="1">
    <location>
        <begin position="277"/>
        <end position="300"/>
    </location>
</feature>
<sequence length="300" mass="33756">PAPLTRKNLALFNKMDKNKALDSTDESKLSKTTSTTTSGFAHKARNNGILHSLSSKPHQNLEDTLRRHVAPRDTVSPPESVYEAYADKVGKVYSEATMVFEVGGELLKECPKGYRREFNLSFTNIPPDAGYNKGLSAPQPDFIEGLEEEEFRPFPIADHVPGATLYDDDPFSLTLPHVAGEWKGRGKDMEKVRLQAAYDGAAMVYARNQALAYMGKSDPPRHAAITTFTTDGTNLNMYAHYAIPSEEDDTLEYHQYQYASTNIKDSYQGYKEGRRGLRNAQDHAREQSYALKDQLEEHWK</sequence>
<evidence type="ECO:0000313" key="3">
    <source>
        <dbReference type="Proteomes" id="UP001174936"/>
    </source>
</evidence>
<name>A0AA39YPN4_9PEZI</name>
<feature type="non-terminal residue" evidence="2">
    <location>
        <position position="1"/>
    </location>
</feature>